<feature type="transmembrane region" description="Helical" evidence="1">
    <location>
        <begin position="94"/>
        <end position="122"/>
    </location>
</feature>
<organism evidence="2 3">
    <name type="scientific">Candidatus Sediminicultor quintus</name>
    <dbReference type="NCBI Taxonomy" id="1797291"/>
    <lineage>
        <taxon>Bacteria</taxon>
        <taxon>Pseudomonadati</taxon>
        <taxon>Atribacterota</taxon>
        <taxon>Candidatus Phoenicimicrobiia</taxon>
        <taxon>Candidatus Pheonicimicrobiales</taxon>
        <taxon>Candidatus Phoenicimicrobiaceae</taxon>
        <taxon>Candidatus Sediminicultor</taxon>
    </lineage>
</organism>
<dbReference type="AlphaFoldDB" id="A0A1F5ADF8"/>
<keyword evidence="1" id="KW-0472">Membrane</keyword>
<comment type="caution">
    <text evidence="2">The sequence shown here is derived from an EMBL/GenBank/DDBJ whole genome shotgun (WGS) entry which is preliminary data.</text>
</comment>
<accession>A0A1F5ADF8</accession>
<sequence>MKKLINDGLRVALLSALPITELRGAIPIALTIYKMPVFSAYIFAVLGNIVPAIFLLIFLKPFSEYLRQWYYFDIFFEWLFKRTRRNTEGKFEKYGALFLLFFVAIPLPVTGAWTGSAAAFIFGIRFWYAFPSIVGGVMIAGVIVSLASLGVIRFF</sequence>
<reference evidence="2 3" key="1">
    <citation type="journal article" date="2016" name="Nat. Commun.">
        <title>Thousands of microbial genomes shed light on interconnected biogeochemical processes in an aquifer system.</title>
        <authorList>
            <person name="Anantharaman K."/>
            <person name="Brown C.T."/>
            <person name="Hug L.A."/>
            <person name="Sharon I."/>
            <person name="Castelle C.J."/>
            <person name="Probst A.J."/>
            <person name="Thomas B.C."/>
            <person name="Singh A."/>
            <person name="Wilkins M.J."/>
            <person name="Karaoz U."/>
            <person name="Brodie E.L."/>
            <person name="Williams K.H."/>
            <person name="Hubbard S.S."/>
            <person name="Banfield J.F."/>
        </authorList>
    </citation>
    <scope>NUCLEOTIDE SEQUENCE [LARGE SCALE GENOMIC DNA]</scope>
</reference>
<protein>
    <submittedName>
        <fullName evidence="2">Ligand-binding protein SH3</fullName>
    </submittedName>
</protein>
<evidence type="ECO:0000313" key="3">
    <source>
        <dbReference type="Proteomes" id="UP000177701"/>
    </source>
</evidence>
<evidence type="ECO:0000313" key="2">
    <source>
        <dbReference type="EMBL" id="OGD16523.1"/>
    </source>
</evidence>
<dbReference type="InterPro" id="IPR009577">
    <property type="entry name" value="Sm_multidrug_ex"/>
</dbReference>
<keyword evidence="1" id="KW-1133">Transmembrane helix</keyword>
<dbReference type="Pfam" id="PF06695">
    <property type="entry name" value="Sm_multidrug_ex"/>
    <property type="match status" value="1"/>
</dbReference>
<gene>
    <name evidence="2" type="ORF">A2V47_01040</name>
</gene>
<feature type="transmembrane region" description="Helical" evidence="1">
    <location>
        <begin position="40"/>
        <end position="59"/>
    </location>
</feature>
<evidence type="ECO:0000256" key="1">
    <source>
        <dbReference type="SAM" id="Phobius"/>
    </source>
</evidence>
<feature type="transmembrane region" description="Helical" evidence="1">
    <location>
        <begin position="128"/>
        <end position="152"/>
    </location>
</feature>
<name>A0A1F5ADF8_9BACT</name>
<dbReference type="PANTHER" id="PTHR36007:SF2">
    <property type="entry name" value="TRANSPORT PROTEIN-RELATED"/>
    <property type="match status" value="1"/>
</dbReference>
<keyword evidence="1" id="KW-0812">Transmembrane</keyword>
<dbReference type="Proteomes" id="UP000177701">
    <property type="component" value="Unassembled WGS sequence"/>
</dbReference>
<dbReference type="STRING" id="1797291.A2V47_01040"/>
<dbReference type="EMBL" id="MEYH01000031">
    <property type="protein sequence ID" value="OGD16523.1"/>
    <property type="molecule type" value="Genomic_DNA"/>
</dbReference>
<dbReference type="PANTHER" id="PTHR36007">
    <property type="entry name" value="TRANSPORT PROTEIN-RELATED"/>
    <property type="match status" value="1"/>
</dbReference>
<proteinExistence type="predicted"/>